<dbReference type="AlphaFoldDB" id="A0A1Q5QAZ0"/>
<feature type="region of interest" description="Disordered" evidence="1">
    <location>
        <begin position="356"/>
        <end position="451"/>
    </location>
</feature>
<feature type="region of interest" description="Disordered" evidence="1">
    <location>
        <begin position="131"/>
        <end position="150"/>
    </location>
</feature>
<dbReference type="Proteomes" id="UP000214365">
    <property type="component" value="Unassembled WGS sequence"/>
</dbReference>
<evidence type="ECO:0008006" key="4">
    <source>
        <dbReference type="Google" id="ProtNLM"/>
    </source>
</evidence>
<dbReference type="RefSeq" id="XP_020123223.1">
    <property type="nucleotide sequence ID" value="XM_020261791.1"/>
</dbReference>
<comment type="caution">
    <text evidence="2">The sequence shown here is derived from an EMBL/GenBank/DDBJ whole genome shotgun (WGS) entry which is preliminary data.</text>
</comment>
<name>A0A1Q5QAZ0_TALAT</name>
<gene>
    <name evidence="2" type="ORF">UA08_01221</name>
</gene>
<dbReference type="EMBL" id="LFMY01000002">
    <property type="protein sequence ID" value="OKL63102.1"/>
    <property type="molecule type" value="Genomic_DNA"/>
</dbReference>
<sequence>MSAARKVFHCAVDDTVLTTNISEIKRWASNGAITLFVPLYTLERLQAPKRGGSQVAINSREAVRFLDRVTSGKDNIPAERIILQGPMEQYENWADAEQYFLPEFQDEADEHNAEVEGDVLSTPKVEVGVKANGSARKSEQKGPGLPGLPSDLSQMLLSKLNFKEPAPVDIKSSVSLPSIGTQSDEGSRTSSRSSRSGPEYAEHNATQPGRGHQRTTSSSSSSPPIPTALRPLFSALLWRLHQDQASTGVPQNLTLVSNDRDIQIWAEKFGILTKNIHQLRTAIQYEEKEFKNRVKYAEKTQHVNPSPKPLLSYENESEEDELVFVPRGRGKGAGRSTASRGANNRKARAAAAAAIAQADTTVEVPSEPIDPDSFSRSIGATTTVRQPALDLSSQNGVSRSLAASSRRHGGDHGNAGGGGGSSSRRRQRGAGGSRASSFSRGGRGQGKLWVP</sequence>
<protein>
    <recommendedName>
        <fullName evidence="4">PIN domain-containing protein</fullName>
    </recommendedName>
</protein>
<organism evidence="2 3">
    <name type="scientific">Talaromyces atroroseus</name>
    <dbReference type="NCBI Taxonomy" id="1441469"/>
    <lineage>
        <taxon>Eukaryota</taxon>
        <taxon>Fungi</taxon>
        <taxon>Dikarya</taxon>
        <taxon>Ascomycota</taxon>
        <taxon>Pezizomycotina</taxon>
        <taxon>Eurotiomycetes</taxon>
        <taxon>Eurotiomycetidae</taxon>
        <taxon>Eurotiales</taxon>
        <taxon>Trichocomaceae</taxon>
        <taxon>Talaromyces</taxon>
        <taxon>Talaromyces sect. Trachyspermi</taxon>
    </lineage>
</organism>
<feature type="compositionally biased region" description="Polar residues" evidence="1">
    <location>
        <begin position="172"/>
        <end position="184"/>
    </location>
</feature>
<feature type="compositionally biased region" description="Polar residues" evidence="1">
    <location>
        <begin position="374"/>
        <end position="403"/>
    </location>
</feature>
<feature type="compositionally biased region" description="Gly residues" evidence="1">
    <location>
        <begin position="412"/>
        <end position="421"/>
    </location>
</feature>
<proteinExistence type="predicted"/>
<keyword evidence="3" id="KW-1185">Reference proteome</keyword>
<dbReference type="STRING" id="1441469.A0A1Q5QAZ0"/>
<reference evidence="2 3" key="1">
    <citation type="submission" date="2015-06" db="EMBL/GenBank/DDBJ databases">
        <title>Talaromyces atroroseus IBT 11181 draft genome.</title>
        <authorList>
            <person name="Rasmussen K.B."/>
            <person name="Rasmussen S."/>
            <person name="Petersen B."/>
            <person name="Sicheritz-Ponten T."/>
            <person name="Mortensen U.H."/>
            <person name="Thrane U."/>
        </authorList>
    </citation>
    <scope>NUCLEOTIDE SEQUENCE [LARGE SCALE GENOMIC DNA]</scope>
    <source>
        <strain evidence="2 3">IBT 11181</strain>
    </source>
</reference>
<evidence type="ECO:0000256" key="1">
    <source>
        <dbReference type="SAM" id="MobiDB-lite"/>
    </source>
</evidence>
<dbReference type="OrthoDB" id="5361617at2759"/>
<dbReference type="Gene3D" id="3.40.50.1010">
    <property type="entry name" value="5'-nuclease"/>
    <property type="match status" value="1"/>
</dbReference>
<evidence type="ECO:0000313" key="2">
    <source>
        <dbReference type="EMBL" id="OKL63102.1"/>
    </source>
</evidence>
<evidence type="ECO:0000313" key="3">
    <source>
        <dbReference type="Proteomes" id="UP000214365"/>
    </source>
</evidence>
<feature type="region of interest" description="Disordered" evidence="1">
    <location>
        <begin position="172"/>
        <end position="226"/>
    </location>
</feature>
<dbReference type="GeneID" id="31000976"/>
<accession>A0A1Q5QAZ0</accession>